<gene>
    <name evidence="5" type="ORF">HGB48_37235</name>
</gene>
<dbReference type="PANTHER" id="PTHR45527">
    <property type="entry name" value="NONRIBOSOMAL PEPTIDE SYNTHETASE"/>
    <property type="match status" value="1"/>
</dbReference>
<dbReference type="PANTHER" id="PTHR45527:SF14">
    <property type="entry name" value="PLIPASTATIN SYNTHASE SUBUNIT B"/>
    <property type="match status" value="1"/>
</dbReference>
<evidence type="ECO:0000259" key="4">
    <source>
        <dbReference type="Pfam" id="PF00501"/>
    </source>
</evidence>
<dbReference type="PROSITE" id="PS00455">
    <property type="entry name" value="AMP_BINDING"/>
    <property type="match status" value="1"/>
</dbReference>
<dbReference type="SUPFAM" id="SSF56801">
    <property type="entry name" value="Acetyl-CoA synthetase-like"/>
    <property type="match status" value="1"/>
</dbReference>
<accession>A0A846ZGK8</accession>
<evidence type="ECO:0000256" key="1">
    <source>
        <dbReference type="ARBA" id="ARBA00001957"/>
    </source>
</evidence>
<dbReference type="GO" id="GO:0043041">
    <property type="term" value="P:amino acid activation for nonribosomal peptide biosynthetic process"/>
    <property type="evidence" value="ECO:0007669"/>
    <property type="project" value="TreeGrafter"/>
</dbReference>
<dbReference type="Pfam" id="PF00501">
    <property type="entry name" value="AMP-binding"/>
    <property type="match status" value="1"/>
</dbReference>
<evidence type="ECO:0000313" key="5">
    <source>
        <dbReference type="EMBL" id="NKZ09336.1"/>
    </source>
</evidence>
<evidence type="ECO:0000313" key="6">
    <source>
        <dbReference type="Proteomes" id="UP000579250"/>
    </source>
</evidence>
<keyword evidence="2" id="KW-0596">Phosphopantetheine</keyword>
<dbReference type="FunFam" id="3.40.50.980:FF:000001">
    <property type="entry name" value="Non-ribosomal peptide synthetase"/>
    <property type="match status" value="1"/>
</dbReference>
<reference evidence="5 6" key="1">
    <citation type="submission" date="2020-04" db="EMBL/GenBank/DDBJ databases">
        <title>MicrobeNet Type strains.</title>
        <authorList>
            <person name="Nicholson A.C."/>
        </authorList>
    </citation>
    <scope>NUCLEOTIDE SEQUENCE [LARGE SCALE GENOMIC DNA]</scope>
    <source>
        <strain evidence="5 6">ATCC BAA-277</strain>
    </source>
</reference>
<dbReference type="Proteomes" id="UP000579250">
    <property type="component" value="Unassembled WGS sequence"/>
</dbReference>
<dbReference type="GO" id="GO:0031177">
    <property type="term" value="F:phosphopantetheine binding"/>
    <property type="evidence" value="ECO:0007669"/>
    <property type="project" value="TreeGrafter"/>
</dbReference>
<dbReference type="GO" id="GO:0005829">
    <property type="term" value="C:cytosol"/>
    <property type="evidence" value="ECO:0007669"/>
    <property type="project" value="TreeGrafter"/>
</dbReference>
<proteinExistence type="predicted"/>
<evidence type="ECO:0000256" key="3">
    <source>
        <dbReference type="ARBA" id="ARBA00022553"/>
    </source>
</evidence>
<dbReference type="AlphaFoldDB" id="A0A846ZGK8"/>
<organism evidence="5 6">
    <name type="scientific">Actinomadura latina</name>
    <dbReference type="NCBI Taxonomy" id="163603"/>
    <lineage>
        <taxon>Bacteria</taxon>
        <taxon>Bacillati</taxon>
        <taxon>Actinomycetota</taxon>
        <taxon>Actinomycetes</taxon>
        <taxon>Streptosporangiales</taxon>
        <taxon>Thermomonosporaceae</taxon>
        <taxon>Actinomadura</taxon>
    </lineage>
</organism>
<feature type="non-terminal residue" evidence="5">
    <location>
        <position position="444"/>
    </location>
</feature>
<name>A0A846ZGK8_9ACTN</name>
<dbReference type="Gene3D" id="3.30.300.30">
    <property type="match status" value="1"/>
</dbReference>
<keyword evidence="3" id="KW-0597">Phosphoprotein</keyword>
<dbReference type="Gene3D" id="3.40.50.980">
    <property type="match status" value="2"/>
</dbReference>
<dbReference type="NCBIfam" id="TIGR01733">
    <property type="entry name" value="AA-adenyl-dom"/>
    <property type="match status" value="1"/>
</dbReference>
<dbReference type="InterPro" id="IPR000873">
    <property type="entry name" value="AMP-dep_synth/lig_dom"/>
</dbReference>
<sequence>VFEAWAAVSPGAVAVVAGSESLTYAELDARANALAFELIGCGVGPDVVVGVATGRSVGLVVGLLAVSKAGGAYLPIDPQYPGPRMEYVLRDACPLVLVTDRETDRVLPAVDVPRVFLEDDRPAVDGAPTNADRTEPLLPQHLAYVIYTSGSTGEPKGVGVPFGNVMSLFAGSDVWAGFGAGDVWAWCHSQAFDFSVWEMWGALLYGGTTVLVGWEVVRSPADLWGVLLERRVTVLSQTPAAFYALIEARPEGVLSESVLRMVVLGGEAVDPARLQGWWGAAGGSAPVVVNMYGITETTVHVTRLELEPGVVVAGVSPIGVPLANTRTYVLDGALAAVPPGVVGELYVAGAGVARGYRGRAGLTASRFVADPFDRCGGRLYRTGDLARWTAEGELVYLGRSDDQVQLRGFRVEPGEVEAALVAHPAVAQAVVIARSERLIAYIVP</sequence>
<comment type="cofactor">
    <cofactor evidence="1">
        <name>pantetheine 4'-phosphate</name>
        <dbReference type="ChEBI" id="CHEBI:47942"/>
    </cofactor>
</comment>
<dbReference type="Gene3D" id="2.30.38.10">
    <property type="entry name" value="Luciferase, Domain 3"/>
    <property type="match status" value="1"/>
</dbReference>
<dbReference type="InterPro" id="IPR045851">
    <property type="entry name" value="AMP-bd_C_sf"/>
</dbReference>
<feature type="domain" description="AMP-dependent synthetase/ligase" evidence="4">
    <location>
        <begin position="2"/>
        <end position="356"/>
    </location>
</feature>
<dbReference type="GO" id="GO:0044550">
    <property type="term" value="P:secondary metabolite biosynthetic process"/>
    <property type="evidence" value="ECO:0007669"/>
    <property type="project" value="TreeGrafter"/>
</dbReference>
<comment type="caution">
    <text evidence="5">The sequence shown here is derived from an EMBL/GenBank/DDBJ whole genome shotgun (WGS) entry which is preliminary data.</text>
</comment>
<dbReference type="FunFam" id="3.40.50.12780:FF:000012">
    <property type="entry name" value="Non-ribosomal peptide synthetase"/>
    <property type="match status" value="1"/>
</dbReference>
<evidence type="ECO:0000256" key="2">
    <source>
        <dbReference type="ARBA" id="ARBA00022450"/>
    </source>
</evidence>
<dbReference type="InterPro" id="IPR010071">
    <property type="entry name" value="AA_adenyl_dom"/>
</dbReference>
<keyword evidence="6" id="KW-1185">Reference proteome</keyword>
<dbReference type="InterPro" id="IPR020845">
    <property type="entry name" value="AMP-binding_CS"/>
</dbReference>
<dbReference type="EMBL" id="JAAXPI010000180">
    <property type="protein sequence ID" value="NKZ09336.1"/>
    <property type="molecule type" value="Genomic_DNA"/>
</dbReference>
<protein>
    <submittedName>
        <fullName evidence="5">Amino acid adenylation domain-containing protein</fullName>
    </submittedName>
</protein>
<dbReference type="FunFam" id="2.30.38.10:FF:000001">
    <property type="entry name" value="Non-ribosomal peptide synthetase PvdI"/>
    <property type="match status" value="1"/>
</dbReference>
<feature type="non-terminal residue" evidence="5">
    <location>
        <position position="1"/>
    </location>
</feature>
<dbReference type="RefSeq" id="WP_168444934.1">
    <property type="nucleotide sequence ID" value="NZ_JAAXPI010000180.1"/>
</dbReference>